<proteinExistence type="predicted"/>
<dbReference type="SUPFAM" id="SSF52172">
    <property type="entry name" value="CheY-like"/>
    <property type="match status" value="1"/>
</dbReference>
<dbReference type="EMBL" id="MFAU01000029">
    <property type="protein sequence ID" value="OGD84158.1"/>
    <property type="molecule type" value="Genomic_DNA"/>
</dbReference>
<dbReference type="Proteomes" id="UP000179252">
    <property type="component" value="Unassembled WGS sequence"/>
</dbReference>
<evidence type="ECO:0000313" key="5">
    <source>
        <dbReference type="Proteomes" id="UP000179252"/>
    </source>
</evidence>
<feature type="domain" description="Response regulatory" evidence="3">
    <location>
        <begin position="3"/>
        <end position="118"/>
    </location>
</feature>
<dbReference type="AlphaFoldDB" id="A0A1F5FX13"/>
<keyword evidence="1 2" id="KW-0597">Phosphoprotein</keyword>
<evidence type="ECO:0000259" key="3">
    <source>
        <dbReference type="PROSITE" id="PS50110"/>
    </source>
</evidence>
<sequence length="127" mass="13810">MATIFIVEDDLTLANIYKKSLEDGGHQAEIISDSEAVDTIKAKKPQLVLLDILMPNVNGLDILREIKADPQASDIPVLLLTNVAENDSIARGLEYGALGYLLKSETTPNLILSRVNRTLEETSPPAP</sequence>
<dbReference type="SMART" id="SM00448">
    <property type="entry name" value="REC"/>
    <property type="match status" value="1"/>
</dbReference>
<accession>A0A1F5FX13</accession>
<reference evidence="4 5" key="1">
    <citation type="journal article" date="2016" name="Nat. Commun.">
        <title>Thousands of microbial genomes shed light on interconnected biogeochemical processes in an aquifer system.</title>
        <authorList>
            <person name="Anantharaman K."/>
            <person name="Brown C.T."/>
            <person name="Hug L.A."/>
            <person name="Sharon I."/>
            <person name="Castelle C.J."/>
            <person name="Probst A.J."/>
            <person name="Thomas B.C."/>
            <person name="Singh A."/>
            <person name="Wilkins M.J."/>
            <person name="Karaoz U."/>
            <person name="Brodie E.L."/>
            <person name="Williams K.H."/>
            <person name="Hubbard S.S."/>
            <person name="Banfield J.F."/>
        </authorList>
    </citation>
    <scope>NUCLEOTIDE SEQUENCE [LARGE SCALE GENOMIC DNA]</scope>
</reference>
<dbReference type="InterPro" id="IPR050595">
    <property type="entry name" value="Bact_response_regulator"/>
</dbReference>
<dbReference type="InterPro" id="IPR001789">
    <property type="entry name" value="Sig_transdc_resp-reg_receiver"/>
</dbReference>
<dbReference type="Pfam" id="PF00072">
    <property type="entry name" value="Response_reg"/>
    <property type="match status" value="1"/>
</dbReference>
<protein>
    <recommendedName>
        <fullName evidence="3">Response regulatory domain-containing protein</fullName>
    </recommendedName>
</protein>
<organism evidence="4 5">
    <name type="scientific">Candidatus Curtissbacteria bacterium RBG_13_40_7</name>
    <dbReference type="NCBI Taxonomy" id="1797706"/>
    <lineage>
        <taxon>Bacteria</taxon>
        <taxon>Candidatus Curtissiibacteriota</taxon>
    </lineage>
</organism>
<comment type="caution">
    <text evidence="4">The sequence shown here is derived from an EMBL/GenBank/DDBJ whole genome shotgun (WGS) entry which is preliminary data.</text>
</comment>
<dbReference type="GO" id="GO:0000160">
    <property type="term" value="P:phosphorelay signal transduction system"/>
    <property type="evidence" value="ECO:0007669"/>
    <property type="project" value="InterPro"/>
</dbReference>
<evidence type="ECO:0000256" key="1">
    <source>
        <dbReference type="ARBA" id="ARBA00022553"/>
    </source>
</evidence>
<gene>
    <name evidence="4" type="ORF">A2165_02920</name>
</gene>
<dbReference type="PANTHER" id="PTHR44591:SF3">
    <property type="entry name" value="RESPONSE REGULATORY DOMAIN-CONTAINING PROTEIN"/>
    <property type="match status" value="1"/>
</dbReference>
<evidence type="ECO:0000256" key="2">
    <source>
        <dbReference type="PROSITE-ProRule" id="PRU00169"/>
    </source>
</evidence>
<dbReference type="PROSITE" id="PS50110">
    <property type="entry name" value="RESPONSE_REGULATORY"/>
    <property type="match status" value="1"/>
</dbReference>
<name>A0A1F5FX13_9BACT</name>
<dbReference type="Gene3D" id="3.40.50.2300">
    <property type="match status" value="1"/>
</dbReference>
<evidence type="ECO:0000313" key="4">
    <source>
        <dbReference type="EMBL" id="OGD84158.1"/>
    </source>
</evidence>
<dbReference type="PANTHER" id="PTHR44591">
    <property type="entry name" value="STRESS RESPONSE REGULATOR PROTEIN 1"/>
    <property type="match status" value="1"/>
</dbReference>
<feature type="modified residue" description="4-aspartylphosphate" evidence="2">
    <location>
        <position position="51"/>
    </location>
</feature>
<dbReference type="InterPro" id="IPR011006">
    <property type="entry name" value="CheY-like_superfamily"/>
</dbReference>